<evidence type="ECO:0000313" key="2">
    <source>
        <dbReference type="Proteomes" id="UP000694005"/>
    </source>
</evidence>
<gene>
    <name evidence="1" type="ORF">BRAPAZ1V2_A03P38310.2</name>
</gene>
<dbReference type="AlphaFoldDB" id="A0A8D9LPZ1"/>
<protein>
    <submittedName>
        <fullName evidence="1">Uncharacterized protein</fullName>
    </submittedName>
</protein>
<reference evidence="1 2" key="1">
    <citation type="submission" date="2021-07" db="EMBL/GenBank/DDBJ databases">
        <authorList>
            <consortium name="Genoscope - CEA"/>
            <person name="William W."/>
        </authorList>
    </citation>
    <scope>NUCLEOTIDE SEQUENCE [LARGE SCALE GENOMIC DNA]</scope>
</reference>
<dbReference type="Gramene" id="A03p38310.2_BraZ1">
    <property type="protein sequence ID" value="A03p38310.2_BraZ1.CDS"/>
    <property type="gene ID" value="A03g38310.2_BraZ1"/>
</dbReference>
<dbReference type="EMBL" id="LS974619">
    <property type="protein sequence ID" value="CAG7882488.1"/>
    <property type="molecule type" value="Genomic_DNA"/>
</dbReference>
<feature type="non-terminal residue" evidence="1">
    <location>
        <position position="1"/>
    </location>
</feature>
<accession>A0A8D9LPZ1</accession>
<name>A0A8D9LPZ1_BRACM</name>
<organism evidence="1 2">
    <name type="scientific">Brassica campestris</name>
    <name type="common">Field mustard</name>
    <dbReference type="NCBI Taxonomy" id="3711"/>
    <lineage>
        <taxon>Eukaryota</taxon>
        <taxon>Viridiplantae</taxon>
        <taxon>Streptophyta</taxon>
        <taxon>Embryophyta</taxon>
        <taxon>Tracheophyta</taxon>
        <taxon>Spermatophyta</taxon>
        <taxon>Magnoliopsida</taxon>
        <taxon>eudicotyledons</taxon>
        <taxon>Gunneridae</taxon>
        <taxon>Pentapetalae</taxon>
        <taxon>rosids</taxon>
        <taxon>malvids</taxon>
        <taxon>Brassicales</taxon>
        <taxon>Brassicaceae</taxon>
        <taxon>Brassiceae</taxon>
        <taxon>Brassica</taxon>
    </lineage>
</organism>
<sequence length="38" mass="4771">MKRTEKDKYHDIDKRYRQRYVDMIANPEVADVFRKRAK</sequence>
<proteinExistence type="predicted"/>
<dbReference type="Proteomes" id="UP000694005">
    <property type="component" value="Chromosome A03"/>
</dbReference>
<evidence type="ECO:0000313" key="1">
    <source>
        <dbReference type="EMBL" id="CAG7882488.1"/>
    </source>
</evidence>